<keyword evidence="3" id="KW-1185">Reference proteome</keyword>
<dbReference type="VEuPathDB" id="VectorBase:AMIN001849"/>
<organism evidence="2 3">
    <name type="scientific">Anopheles minimus</name>
    <dbReference type="NCBI Taxonomy" id="112268"/>
    <lineage>
        <taxon>Eukaryota</taxon>
        <taxon>Metazoa</taxon>
        <taxon>Ecdysozoa</taxon>
        <taxon>Arthropoda</taxon>
        <taxon>Hexapoda</taxon>
        <taxon>Insecta</taxon>
        <taxon>Pterygota</taxon>
        <taxon>Neoptera</taxon>
        <taxon>Endopterygota</taxon>
        <taxon>Diptera</taxon>
        <taxon>Nematocera</taxon>
        <taxon>Culicoidea</taxon>
        <taxon>Culicidae</taxon>
        <taxon>Anophelinae</taxon>
        <taxon>Anopheles</taxon>
    </lineage>
</organism>
<name>A0A182VUV5_9DIPT</name>
<keyword evidence="1" id="KW-0472">Membrane</keyword>
<sequence>VCRRCPKASQNTIVTHFRVSFRRANSSFTRLGVVLFGVLFFFFFLPNSDLFILRGGARPTRDCSKQSALAPALTELQ</sequence>
<proteinExistence type="predicted"/>
<evidence type="ECO:0000313" key="3">
    <source>
        <dbReference type="Proteomes" id="UP000075920"/>
    </source>
</evidence>
<keyword evidence="1" id="KW-1133">Transmembrane helix</keyword>
<dbReference type="Proteomes" id="UP000075920">
    <property type="component" value="Unassembled WGS sequence"/>
</dbReference>
<reference evidence="3" key="1">
    <citation type="submission" date="2013-03" db="EMBL/GenBank/DDBJ databases">
        <title>The Genome Sequence of Anopheles minimus MINIMUS1.</title>
        <authorList>
            <consortium name="The Broad Institute Genomics Platform"/>
            <person name="Neafsey D.E."/>
            <person name="Walton C."/>
            <person name="Walker B."/>
            <person name="Young S.K."/>
            <person name="Zeng Q."/>
            <person name="Gargeya S."/>
            <person name="Fitzgerald M."/>
            <person name="Haas B."/>
            <person name="Abouelleil A."/>
            <person name="Allen A.W."/>
            <person name="Alvarado L."/>
            <person name="Arachchi H.M."/>
            <person name="Berlin A.M."/>
            <person name="Chapman S.B."/>
            <person name="Gainer-Dewar J."/>
            <person name="Goldberg J."/>
            <person name="Griggs A."/>
            <person name="Gujja S."/>
            <person name="Hansen M."/>
            <person name="Howarth C."/>
            <person name="Imamovic A."/>
            <person name="Ireland A."/>
            <person name="Larimer J."/>
            <person name="McCowan C."/>
            <person name="Murphy C."/>
            <person name="Pearson M."/>
            <person name="Poon T.W."/>
            <person name="Priest M."/>
            <person name="Roberts A."/>
            <person name="Saif S."/>
            <person name="Shea T."/>
            <person name="Sisk P."/>
            <person name="Sykes S."/>
            <person name="Wortman J."/>
            <person name="Nusbaum C."/>
            <person name="Birren B."/>
        </authorList>
    </citation>
    <scope>NUCLEOTIDE SEQUENCE [LARGE SCALE GENOMIC DNA]</scope>
    <source>
        <strain evidence="3">MINIMUS1</strain>
    </source>
</reference>
<protein>
    <submittedName>
        <fullName evidence="2">Uncharacterized protein</fullName>
    </submittedName>
</protein>
<reference evidence="2" key="2">
    <citation type="submission" date="2020-05" db="UniProtKB">
        <authorList>
            <consortium name="EnsemblMetazoa"/>
        </authorList>
    </citation>
    <scope>IDENTIFICATION</scope>
    <source>
        <strain evidence="2">MINIMUS1</strain>
    </source>
</reference>
<evidence type="ECO:0000256" key="1">
    <source>
        <dbReference type="SAM" id="Phobius"/>
    </source>
</evidence>
<keyword evidence="1" id="KW-0812">Transmembrane</keyword>
<dbReference type="EnsemblMetazoa" id="AMIN001849-RA">
    <property type="protein sequence ID" value="AMIN001849-PA"/>
    <property type="gene ID" value="AMIN001849"/>
</dbReference>
<accession>A0A182VUV5</accession>
<evidence type="ECO:0000313" key="2">
    <source>
        <dbReference type="EnsemblMetazoa" id="AMIN001849-PA"/>
    </source>
</evidence>
<feature type="transmembrane region" description="Helical" evidence="1">
    <location>
        <begin position="28"/>
        <end position="45"/>
    </location>
</feature>
<dbReference type="AlphaFoldDB" id="A0A182VUV5"/>